<keyword evidence="1" id="KW-1133">Transmembrane helix</keyword>
<keyword evidence="1" id="KW-0472">Membrane</keyword>
<evidence type="ECO:0000313" key="3">
    <source>
        <dbReference type="Proteomes" id="UP001152803"/>
    </source>
</evidence>
<dbReference type="EMBL" id="JAFJMO010000010">
    <property type="protein sequence ID" value="KAJ8265611.1"/>
    <property type="molecule type" value="Genomic_DNA"/>
</dbReference>
<feature type="transmembrane region" description="Helical" evidence="1">
    <location>
        <begin position="106"/>
        <end position="126"/>
    </location>
</feature>
<gene>
    <name evidence="2" type="ORF">COCON_G00147100</name>
</gene>
<dbReference type="Proteomes" id="UP001152803">
    <property type="component" value="Unassembled WGS sequence"/>
</dbReference>
<proteinExistence type="predicted"/>
<keyword evidence="1" id="KW-0812">Transmembrane</keyword>
<keyword evidence="3" id="KW-1185">Reference proteome</keyword>
<protein>
    <submittedName>
        <fullName evidence="2">Uncharacterized protein</fullName>
    </submittedName>
</protein>
<accession>A0A9Q1HWA1</accession>
<dbReference type="AlphaFoldDB" id="A0A9Q1HWA1"/>
<sequence length="128" mass="14453">MTMHHPRLATKHFEIPYKMGCDPLCSQPAAGRQTWKRLSASPLSAELFLSDGVKLNPYRSVCSYPNVLKTEKEMCTPCTASIVQMRTGKRIHDTAKHTTVYPKTSFIHLLYSLAVAELFVYSSYLAKL</sequence>
<reference evidence="2" key="1">
    <citation type="journal article" date="2023" name="Science">
        <title>Genome structures resolve the early diversification of teleost fishes.</title>
        <authorList>
            <person name="Parey E."/>
            <person name="Louis A."/>
            <person name="Montfort J."/>
            <person name="Bouchez O."/>
            <person name="Roques C."/>
            <person name="Iampietro C."/>
            <person name="Lluch J."/>
            <person name="Castinel A."/>
            <person name="Donnadieu C."/>
            <person name="Desvignes T."/>
            <person name="Floi Bucao C."/>
            <person name="Jouanno E."/>
            <person name="Wen M."/>
            <person name="Mejri S."/>
            <person name="Dirks R."/>
            <person name="Jansen H."/>
            <person name="Henkel C."/>
            <person name="Chen W.J."/>
            <person name="Zahm M."/>
            <person name="Cabau C."/>
            <person name="Klopp C."/>
            <person name="Thompson A.W."/>
            <person name="Robinson-Rechavi M."/>
            <person name="Braasch I."/>
            <person name="Lecointre G."/>
            <person name="Bobe J."/>
            <person name="Postlethwait J.H."/>
            <person name="Berthelot C."/>
            <person name="Roest Crollius H."/>
            <person name="Guiguen Y."/>
        </authorList>
    </citation>
    <scope>NUCLEOTIDE SEQUENCE</scope>
    <source>
        <strain evidence="2">Concon-B</strain>
    </source>
</reference>
<evidence type="ECO:0000313" key="2">
    <source>
        <dbReference type="EMBL" id="KAJ8265611.1"/>
    </source>
</evidence>
<evidence type="ECO:0000256" key="1">
    <source>
        <dbReference type="SAM" id="Phobius"/>
    </source>
</evidence>
<organism evidence="2 3">
    <name type="scientific">Conger conger</name>
    <name type="common">Conger eel</name>
    <name type="synonym">Muraena conger</name>
    <dbReference type="NCBI Taxonomy" id="82655"/>
    <lineage>
        <taxon>Eukaryota</taxon>
        <taxon>Metazoa</taxon>
        <taxon>Chordata</taxon>
        <taxon>Craniata</taxon>
        <taxon>Vertebrata</taxon>
        <taxon>Euteleostomi</taxon>
        <taxon>Actinopterygii</taxon>
        <taxon>Neopterygii</taxon>
        <taxon>Teleostei</taxon>
        <taxon>Anguilliformes</taxon>
        <taxon>Congridae</taxon>
        <taxon>Conger</taxon>
    </lineage>
</organism>
<comment type="caution">
    <text evidence="2">The sequence shown here is derived from an EMBL/GenBank/DDBJ whole genome shotgun (WGS) entry which is preliminary data.</text>
</comment>
<name>A0A9Q1HWA1_CONCO</name>